<comment type="similarity">
    <text evidence="1">Belongs to the enoyl-CoA hydratase/isomerase family.</text>
</comment>
<reference evidence="2 3" key="1">
    <citation type="submission" date="2021-08" db="EMBL/GenBank/DDBJ databases">
        <authorList>
            <person name="Peeters C."/>
        </authorList>
    </citation>
    <scope>NUCLEOTIDE SEQUENCE [LARGE SCALE GENOMIC DNA]</scope>
    <source>
        <strain evidence="2 3">LMG 32289</strain>
    </source>
</reference>
<protein>
    <submittedName>
        <fullName evidence="2">Fatty acid oxidation complex subunit alpha</fullName>
        <ecNumber evidence="2">5.3.3.8</ecNumber>
    </submittedName>
</protein>
<organism evidence="2 3">
    <name type="scientific">Cupriavidus pampae</name>
    <dbReference type="NCBI Taxonomy" id="659251"/>
    <lineage>
        <taxon>Bacteria</taxon>
        <taxon>Pseudomonadati</taxon>
        <taxon>Pseudomonadota</taxon>
        <taxon>Betaproteobacteria</taxon>
        <taxon>Burkholderiales</taxon>
        <taxon>Burkholderiaceae</taxon>
        <taxon>Cupriavidus</taxon>
    </lineage>
</organism>
<dbReference type="InterPro" id="IPR029045">
    <property type="entry name" value="ClpP/crotonase-like_dom_sf"/>
</dbReference>
<accession>A0ABM8XIA1</accession>
<dbReference type="PANTHER" id="PTHR42964">
    <property type="entry name" value="ENOYL-COA HYDRATASE"/>
    <property type="match status" value="1"/>
</dbReference>
<gene>
    <name evidence="2" type="primary">fadB_2</name>
    <name evidence="2" type="ORF">LMG32289_04441</name>
</gene>
<dbReference type="Proteomes" id="UP000706525">
    <property type="component" value="Unassembled WGS sequence"/>
</dbReference>
<name>A0ABM8XIA1_9BURK</name>
<dbReference type="EC" id="5.3.3.8" evidence="2"/>
<dbReference type="GO" id="GO:0004165">
    <property type="term" value="F:delta(3)-delta(2)-enoyl-CoA isomerase activity"/>
    <property type="evidence" value="ECO:0007669"/>
    <property type="project" value="UniProtKB-EC"/>
</dbReference>
<dbReference type="EMBL" id="CAJZAG010000009">
    <property type="protein sequence ID" value="CAG9179904.1"/>
    <property type="molecule type" value="Genomic_DNA"/>
</dbReference>
<dbReference type="InterPro" id="IPR051683">
    <property type="entry name" value="Enoyl-CoA_Hydratase/Isomerase"/>
</dbReference>
<dbReference type="CDD" id="cd06558">
    <property type="entry name" value="crotonase-like"/>
    <property type="match status" value="1"/>
</dbReference>
<dbReference type="RefSeq" id="WP_223992171.1">
    <property type="nucleotide sequence ID" value="NZ_CAJZAG010000009.1"/>
</dbReference>
<sequence>MNASLVLQRWDGDLCHLTLNQPEQGNALSRALVDALEAALDNCTQRGATAVVIEGAGRHFCTGFDLSGLEDETDDSLLARFTRIELMLQRIVRAPFHTMAVAQGRVMGAGADLFAACTRRVALPGASFAFPGARGFGLVLGSRRLAACVGVQRARRWIESGCTISDTEALASGLVTDCVANTGAIPPIAGDQTPDTLLARAILGNAELDDARDLAALVRSAAVTGLRQRVADYVERQRQVRKTSG</sequence>
<dbReference type="PANTHER" id="PTHR42964:SF1">
    <property type="entry name" value="POLYKETIDE BIOSYNTHESIS ENOYL-COA HYDRATASE PKSH-RELATED"/>
    <property type="match status" value="1"/>
</dbReference>
<proteinExistence type="inferred from homology"/>
<keyword evidence="2" id="KW-0413">Isomerase</keyword>
<keyword evidence="3" id="KW-1185">Reference proteome</keyword>
<evidence type="ECO:0000313" key="3">
    <source>
        <dbReference type="Proteomes" id="UP000706525"/>
    </source>
</evidence>
<dbReference type="SUPFAM" id="SSF52096">
    <property type="entry name" value="ClpP/crotonase"/>
    <property type="match status" value="1"/>
</dbReference>
<dbReference type="Gene3D" id="3.90.226.10">
    <property type="entry name" value="2-enoyl-CoA Hydratase, Chain A, domain 1"/>
    <property type="match status" value="1"/>
</dbReference>
<comment type="caution">
    <text evidence="2">The sequence shown here is derived from an EMBL/GenBank/DDBJ whole genome shotgun (WGS) entry which is preliminary data.</text>
</comment>
<dbReference type="Pfam" id="PF00378">
    <property type="entry name" value="ECH_1"/>
    <property type="match status" value="1"/>
</dbReference>
<dbReference type="InterPro" id="IPR001753">
    <property type="entry name" value="Enoyl-CoA_hydra/iso"/>
</dbReference>
<evidence type="ECO:0000256" key="1">
    <source>
        <dbReference type="ARBA" id="ARBA00005254"/>
    </source>
</evidence>
<evidence type="ECO:0000313" key="2">
    <source>
        <dbReference type="EMBL" id="CAG9179904.1"/>
    </source>
</evidence>